<reference evidence="7" key="1">
    <citation type="submission" date="2016-10" db="EMBL/GenBank/DDBJ databases">
        <authorList>
            <person name="Benchimol M."/>
            <person name="Almeida L.G."/>
            <person name="Vasconcelos A.T."/>
            <person name="Perreira-Neves A."/>
            <person name="Rosa I.A."/>
            <person name="Tasca T."/>
            <person name="Bogo M.R."/>
            <person name="de Souza W."/>
        </authorList>
    </citation>
    <scope>NUCLEOTIDE SEQUENCE [LARGE SCALE GENOMIC DNA]</scope>
    <source>
        <strain evidence="7">K</strain>
    </source>
</reference>
<dbReference type="InterPro" id="IPR018359">
    <property type="entry name" value="Bromodomain_CS"/>
</dbReference>
<protein>
    <submittedName>
        <fullName evidence="7">Bromodomain containing protein</fullName>
    </submittedName>
</protein>
<dbReference type="AlphaFoldDB" id="A0A1J4JHH9"/>
<accession>A0A1J4JHH9</accession>
<dbReference type="InterPro" id="IPR027353">
    <property type="entry name" value="NET_dom"/>
</dbReference>
<dbReference type="CDD" id="cd04369">
    <property type="entry name" value="Bromodomain"/>
    <property type="match status" value="1"/>
</dbReference>
<dbReference type="InterPro" id="IPR001487">
    <property type="entry name" value="Bromodomain"/>
</dbReference>
<keyword evidence="8" id="KW-1185">Reference proteome</keyword>
<dbReference type="SMART" id="SM00297">
    <property type="entry name" value="BROMO"/>
    <property type="match status" value="1"/>
</dbReference>
<dbReference type="OrthoDB" id="21449at2759"/>
<organism evidence="7 8">
    <name type="scientific">Tritrichomonas foetus</name>
    <dbReference type="NCBI Taxonomy" id="1144522"/>
    <lineage>
        <taxon>Eukaryota</taxon>
        <taxon>Metamonada</taxon>
        <taxon>Parabasalia</taxon>
        <taxon>Tritrichomonadida</taxon>
        <taxon>Tritrichomonadidae</taxon>
        <taxon>Tritrichomonas</taxon>
    </lineage>
</organism>
<sequence>MDEYTKKKCLSIMEKLEKHPIAQMFAEPVDPIRDEAPNYFKIIKKPMDFSTVKEKLRNNKYPTTHLWKEEIQLIFSNALTYNGKSSTVGIVATELHHKFKELSKSITDNPNSSWYNELTSLRKKLIDHVQLRSATVFGHSLSSMNAQKQPPTPSESSCEVRRFEVNVMKRGELEQLARNLDSLVEPNQLDHIAQIIQKQNPEVDTTDGTTIDLNILTPQTLRKLKEYAIEEIEKRGEKY</sequence>
<evidence type="ECO:0000256" key="3">
    <source>
        <dbReference type="ARBA" id="ARBA00023163"/>
    </source>
</evidence>
<gene>
    <name evidence="7" type="ORF">TRFO_02078</name>
</gene>
<dbReference type="RefSeq" id="XP_068350078.1">
    <property type="nucleotide sequence ID" value="XM_068490477.1"/>
</dbReference>
<dbReference type="PROSITE" id="PS50014">
    <property type="entry name" value="BROMODOMAIN_2"/>
    <property type="match status" value="1"/>
</dbReference>
<dbReference type="Gene3D" id="1.20.1270.220">
    <property type="match status" value="1"/>
</dbReference>
<dbReference type="PROSITE" id="PS00633">
    <property type="entry name" value="BROMODOMAIN_1"/>
    <property type="match status" value="1"/>
</dbReference>
<dbReference type="PROSITE" id="PS51525">
    <property type="entry name" value="NET"/>
    <property type="match status" value="1"/>
</dbReference>
<dbReference type="Gene3D" id="1.20.920.10">
    <property type="entry name" value="Bromodomain-like"/>
    <property type="match status" value="1"/>
</dbReference>
<evidence type="ECO:0000259" key="6">
    <source>
        <dbReference type="PROSITE" id="PS51525"/>
    </source>
</evidence>
<proteinExistence type="predicted"/>
<dbReference type="VEuPathDB" id="TrichDB:TRFO_02078"/>
<feature type="domain" description="Bromo" evidence="5">
    <location>
        <begin position="17"/>
        <end position="89"/>
    </location>
</feature>
<dbReference type="Proteomes" id="UP000179807">
    <property type="component" value="Unassembled WGS sequence"/>
</dbReference>
<dbReference type="GeneID" id="94825181"/>
<dbReference type="PANTHER" id="PTHR45926">
    <property type="entry name" value="OSJNBA0053K19.4 PROTEIN"/>
    <property type="match status" value="1"/>
</dbReference>
<evidence type="ECO:0000313" key="8">
    <source>
        <dbReference type="Proteomes" id="UP000179807"/>
    </source>
</evidence>
<keyword evidence="2 4" id="KW-0103">Bromodomain</keyword>
<evidence type="ECO:0000256" key="2">
    <source>
        <dbReference type="ARBA" id="ARBA00023117"/>
    </source>
</evidence>
<dbReference type="Pfam" id="PF00439">
    <property type="entry name" value="Bromodomain"/>
    <property type="match status" value="1"/>
</dbReference>
<dbReference type="EMBL" id="MLAK01001148">
    <property type="protein sequence ID" value="OHS96941.1"/>
    <property type="molecule type" value="Genomic_DNA"/>
</dbReference>
<evidence type="ECO:0000259" key="5">
    <source>
        <dbReference type="PROSITE" id="PS50014"/>
    </source>
</evidence>
<evidence type="ECO:0000256" key="1">
    <source>
        <dbReference type="ARBA" id="ARBA00023015"/>
    </source>
</evidence>
<keyword evidence="1" id="KW-0805">Transcription regulation</keyword>
<dbReference type="InterPro" id="IPR036427">
    <property type="entry name" value="Bromodomain-like_sf"/>
</dbReference>
<keyword evidence="3" id="KW-0804">Transcription</keyword>
<feature type="domain" description="NET" evidence="6">
    <location>
        <begin position="158"/>
        <end position="239"/>
    </location>
</feature>
<evidence type="ECO:0000313" key="7">
    <source>
        <dbReference type="EMBL" id="OHS96941.1"/>
    </source>
</evidence>
<dbReference type="Pfam" id="PF17035">
    <property type="entry name" value="BET"/>
    <property type="match status" value="1"/>
</dbReference>
<dbReference type="SUPFAM" id="SSF47370">
    <property type="entry name" value="Bromodomain"/>
    <property type="match status" value="1"/>
</dbReference>
<dbReference type="PRINTS" id="PR00503">
    <property type="entry name" value="BROMODOMAIN"/>
</dbReference>
<comment type="caution">
    <text evidence="7">The sequence shown here is derived from an EMBL/GenBank/DDBJ whole genome shotgun (WGS) entry which is preliminary data.</text>
</comment>
<dbReference type="InterPro" id="IPR038336">
    <property type="entry name" value="NET_sf"/>
</dbReference>
<evidence type="ECO:0000256" key="4">
    <source>
        <dbReference type="PROSITE-ProRule" id="PRU00035"/>
    </source>
</evidence>
<name>A0A1J4JHH9_9EUKA</name>